<reference evidence="2 3" key="1">
    <citation type="submission" date="2016-10" db="EMBL/GenBank/DDBJ databases">
        <authorList>
            <person name="Varghese N."/>
            <person name="Submissions S."/>
        </authorList>
    </citation>
    <scope>NUCLEOTIDE SEQUENCE [LARGE SCALE GENOMIC DNA]</scope>
    <source>
        <strain evidence="2 3">DSM 2373</strain>
    </source>
</reference>
<dbReference type="RefSeq" id="WP_224732718.1">
    <property type="nucleotide sequence ID" value="NZ_BCNX01000006.1"/>
</dbReference>
<evidence type="ECO:0000313" key="3">
    <source>
        <dbReference type="Proteomes" id="UP000326500"/>
    </source>
</evidence>
<proteinExistence type="predicted"/>
<dbReference type="Proteomes" id="UP000326500">
    <property type="component" value="Unassembled WGS sequence"/>
</dbReference>
<dbReference type="Pfam" id="PF04151">
    <property type="entry name" value="PPC"/>
    <property type="match status" value="1"/>
</dbReference>
<gene>
    <name evidence="2" type="ORF">SAMN04488571_101221</name>
</gene>
<accession>A0A1G8X2E5</accession>
<dbReference type="AlphaFoldDB" id="A0A1G8X2E5"/>
<dbReference type="EMBL" id="FNFT01000001">
    <property type="protein sequence ID" value="SDJ84819.1"/>
    <property type="molecule type" value="Genomic_DNA"/>
</dbReference>
<dbReference type="InterPro" id="IPR007280">
    <property type="entry name" value="Peptidase_C_arc/bac"/>
</dbReference>
<sequence length="142" mass="15393">MAFVLLLVVAFLAVPPVSATEGDGYTIRPSTSDDPVTTLRLSDTVSQGETNRHQFYVGSGVAYLEVYLNWGSTSDSLALTVYAPSGSKIGTFRDNADGAVNGKIHIDIDPDSGYISQGTWTFDVYGEKVSSQRSYTLNLYQH</sequence>
<feature type="domain" description="Peptidase C-terminal archaeal/bacterial" evidence="1">
    <location>
        <begin position="50"/>
        <end position="126"/>
    </location>
</feature>
<organism evidence="2 3">
    <name type="scientific">Methanoculleus thermophilus</name>
    <dbReference type="NCBI Taxonomy" id="2200"/>
    <lineage>
        <taxon>Archaea</taxon>
        <taxon>Methanobacteriati</taxon>
        <taxon>Methanobacteriota</taxon>
        <taxon>Stenosarchaea group</taxon>
        <taxon>Methanomicrobia</taxon>
        <taxon>Methanomicrobiales</taxon>
        <taxon>Methanomicrobiaceae</taxon>
        <taxon>Methanoculleus</taxon>
    </lineage>
</organism>
<keyword evidence="3" id="KW-1185">Reference proteome</keyword>
<name>A0A1G8X2E5_9EURY</name>
<protein>
    <recommendedName>
        <fullName evidence="1">Peptidase C-terminal archaeal/bacterial domain-containing protein</fullName>
    </recommendedName>
</protein>
<dbReference type="Gene3D" id="2.60.120.380">
    <property type="match status" value="1"/>
</dbReference>
<dbReference type="STRING" id="2200.GCA_001571405_00966"/>
<evidence type="ECO:0000313" key="2">
    <source>
        <dbReference type="EMBL" id="SDJ84819.1"/>
    </source>
</evidence>
<evidence type="ECO:0000259" key="1">
    <source>
        <dbReference type="Pfam" id="PF04151"/>
    </source>
</evidence>